<dbReference type="InterPro" id="IPR011701">
    <property type="entry name" value="MFS"/>
</dbReference>
<keyword evidence="5 7" id="KW-1133">Transmembrane helix</keyword>
<feature type="transmembrane region" description="Helical" evidence="7">
    <location>
        <begin position="24"/>
        <end position="46"/>
    </location>
</feature>
<evidence type="ECO:0000256" key="7">
    <source>
        <dbReference type="SAM" id="Phobius"/>
    </source>
</evidence>
<gene>
    <name evidence="9" type="ORF">Psi01_58140</name>
</gene>
<dbReference type="Pfam" id="PF07690">
    <property type="entry name" value="MFS_1"/>
    <property type="match status" value="1"/>
</dbReference>
<accession>A0A8J3SMS3</accession>
<evidence type="ECO:0000256" key="1">
    <source>
        <dbReference type="ARBA" id="ARBA00004651"/>
    </source>
</evidence>
<dbReference type="InterPro" id="IPR020846">
    <property type="entry name" value="MFS_dom"/>
</dbReference>
<feature type="transmembrane region" description="Helical" evidence="7">
    <location>
        <begin position="176"/>
        <end position="198"/>
    </location>
</feature>
<feature type="transmembrane region" description="Helical" evidence="7">
    <location>
        <begin position="279"/>
        <end position="298"/>
    </location>
</feature>
<evidence type="ECO:0000256" key="5">
    <source>
        <dbReference type="ARBA" id="ARBA00022989"/>
    </source>
</evidence>
<name>A0A8J3SMS3_9ACTN</name>
<feature type="transmembrane region" description="Helical" evidence="7">
    <location>
        <begin position="376"/>
        <end position="396"/>
    </location>
</feature>
<dbReference type="Gene3D" id="1.20.1720.10">
    <property type="entry name" value="Multidrug resistance protein D"/>
    <property type="match status" value="1"/>
</dbReference>
<proteinExistence type="predicted"/>
<dbReference type="EMBL" id="BOOJ01000051">
    <property type="protein sequence ID" value="GIH95184.1"/>
    <property type="molecule type" value="Genomic_DNA"/>
</dbReference>
<dbReference type="PRINTS" id="PR01036">
    <property type="entry name" value="TCRTETB"/>
</dbReference>
<dbReference type="PANTHER" id="PTHR42718:SF46">
    <property type="entry name" value="BLR6921 PROTEIN"/>
    <property type="match status" value="1"/>
</dbReference>
<dbReference type="AlphaFoldDB" id="A0A8J3SMS3"/>
<dbReference type="PROSITE" id="PS00216">
    <property type="entry name" value="SUGAR_TRANSPORT_1"/>
    <property type="match status" value="1"/>
</dbReference>
<evidence type="ECO:0000256" key="6">
    <source>
        <dbReference type="ARBA" id="ARBA00023136"/>
    </source>
</evidence>
<keyword evidence="6 7" id="KW-0472">Membrane</keyword>
<feature type="transmembrane region" description="Helical" evidence="7">
    <location>
        <begin position="241"/>
        <end position="259"/>
    </location>
</feature>
<evidence type="ECO:0000313" key="10">
    <source>
        <dbReference type="Proteomes" id="UP000619788"/>
    </source>
</evidence>
<dbReference type="PROSITE" id="PS50850">
    <property type="entry name" value="MFS"/>
    <property type="match status" value="1"/>
</dbReference>
<feature type="transmembrane region" description="Helical" evidence="7">
    <location>
        <begin position="90"/>
        <end position="117"/>
    </location>
</feature>
<dbReference type="InterPro" id="IPR036259">
    <property type="entry name" value="MFS_trans_sf"/>
</dbReference>
<sequence length="478" mass="47562">MAHPAAPLHPAPHPAPPDPRRWQALTVLCLAQFMVILDVTVVNIALPAIGADLALDRSAATWVVTAYTLCFGGLMLLGGRLSDLYGRRRVFLAGLVVFTLASLVAGLTGSGALLIAARAAQGVGAALLSPSALSIVTTAFHGPERHRALGVWAAIGGGGAAAGVLLGGVLTSGPGWQWVFFINVPVGVLVAVSLPRPVGAAPAAASGGRLDLPGAALVTAVTASVVYGLVRAGDEGWGDPWTLAALGGGLVLTGVFVAVERRSPAPLVRLGLLTRRPVVAGNVVMLAASGLLLAAFFLTSQYMQHVAGLSALETGLAFLPVAVATVVGAHLGARLVARIGGRAVAASAFALTAAGMALLSRLPARPDVLTDLEPGFVLAALGLGAAFVTATTTAMAHVAHHEAGVVSGLVNTGHELGAGLGVALISTLAATGIGAAQLDGFTGAYRAAAIGAAVVAVAAAFVLPKGRPPATDGPIFAH</sequence>
<dbReference type="SUPFAM" id="SSF103473">
    <property type="entry name" value="MFS general substrate transporter"/>
    <property type="match status" value="1"/>
</dbReference>
<dbReference type="GO" id="GO:0022857">
    <property type="term" value="F:transmembrane transporter activity"/>
    <property type="evidence" value="ECO:0007669"/>
    <property type="project" value="InterPro"/>
</dbReference>
<evidence type="ECO:0000256" key="4">
    <source>
        <dbReference type="ARBA" id="ARBA00022692"/>
    </source>
</evidence>
<feature type="transmembrane region" description="Helical" evidence="7">
    <location>
        <begin position="149"/>
        <end position="170"/>
    </location>
</feature>
<dbReference type="PANTHER" id="PTHR42718">
    <property type="entry name" value="MAJOR FACILITATOR SUPERFAMILY MULTIDRUG TRANSPORTER MFSC"/>
    <property type="match status" value="1"/>
</dbReference>
<comment type="caution">
    <text evidence="9">The sequence shown here is derived from an EMBL/GenBank/DDBJ whole genome shotgun (WGS) entry which is preliminary data.</text>
</comment>
<keyword evidence="4 7" id="KW-0812">Transmembrane</keyword>
<keyword evidence="10" id="KW-1185">Reference proteome</keyword>
<evidence type="ECO:0000313" key="9">
    <source>
        <dbReference type="EMBL" id="GIH95184.1"/>
    </source>
</evidence>
<evidence type="ECO:0000256" key="3">
    <source>
        <dbReference type="ARBA" id="ARBA00022475"/>
    </source>
</evidence>
<organism evidence="9 10">
    <name type="scientific">Planobispora siamensis</name>
    <dbReference type="NCBI Taxonomy" id="936338"/>
    <lineage>
        <taxon>Bacteria</taxon>
        <taxon>Bacillati</taxon>
        <taxon>Actinomycetota</taxon>
        <taxon>Actinomycetes</taxon>
        <taxon>Streptosporangiales</taxon>
        <taxon>Streptosporangiaceae</taxon>
        <taxon>Planobispora</taxon>
    </lineage>
</organism>
<dbReference type="GO" id="GO:0005886">
    <property type="term" value="C:plasma membrane"/>
    <property type="evidence" value="ECO:0007669"/>
    <property type="project" value="UniProtKB-SubCell"/>
</dbReference>
<keyword evidence="2" id="KW-0813">Transport</keyword>
<feature type="transmembrane region" description="Helical" evidence="7">
    <location>
        <begin position="416"/>
        <end position="438"/>
    </location>
</feature>
<feature type="transmembrane region" description="Helical" evidence="7">
    <location>
        <begin position="318"/>
        <end position="337"/>
    </location>
</feature>
<feature type="transmembrane region" description="Helical" evidence="7">
    <location>
        <begin position="344"/>
        <end position="364"/>
    </location>
</feature>
<dbReference type="Proteomes" id="UP000619788">
    <property type="component" value="Unassembled WGS sequence"/>
</dbReference>
<keyword evidence="3" id="KW-1003">Cell membrane</keyword>
<feature type="domain" description="Major facilitator superfamily (MFS) profile" evidence="8">
    <location>
        <begin position="24"/>
        <end position="467"/>
    </location>
</feature>
<feature type="transmembrane region" description="Helical" evidence="7">
    <location>
        <begin position="444"/>
        <end position="463"/>
    </location>
</feature>
<dbReference type="Gene3D" id="1.20.1250.20">
    <property type="entry name" value="MFS general substrate transporter like domains"/>
    <property type="match status" value="1"/>
</dbReference>
<feature type="transmembrane region" description="Helical" evidence="7">
    <location>
        <begin position="123"/>
        <end position="142"/>
    </location>
</feature>
<protein>
    <submittedName>
        <fullName evidence="9">MFS transporter</fullName>
    </submittedName>
</protein>
<evidence type="ECO:0000256" key="2">
    <source>
        <dbReference type="ARBA" id="ARBA00022448"/>
    </source>
</evidence>
<reference evidence="9 10" key="1">
    <citation type="submission" date="2021-01" db="EMBL/GenBank/DDBJ databases">
        <title>Whole genome shotgun sequence of Planobispora siamensis NBRC 107568.</title>
        <authorList>
            <person name="Komaki H."/>
            <person name="Tamura T."/>
        </authorList>
    </citation>
    <scope>NUCLEOTIDE SEQUENCE [LARGE SCALE GENOMIC DNA]</scope>
    <source>
        <strain evidence="9 10">NBRC 107568</strain>
    </source>
</reference>
<feature type="transmembrane region" description="Helical" evidence="7">
    <location>
        <begin position="58"/>
        <end position="78"/>
    </location>
</feature>
<dbReference type="CDD" id="cd17321">
    <property type="entry name" value="MFS_MMR_MDR_like"/>
    <property type="match status" value="1"/>
</dbReference>
<comment type="subcellular location">
    <subcellularLocation>
        <location evidence="1">Cell membrane</location>
        <topology evidence="1">Multi-pass membrane protein</topology>
    </subcellularLocation>
</comment>
<dbReference type="InterPro" id="IPR005829">
    <property type="entry name" value="Sugar_transporter_CS"/>
</dbReference>
<feature type="transmembrane region" description="Helical" evidence="7">
    <location>
        <begin position="210"/>
        <end position="229"/>
    </location>
</feature>
<dbReference type="RefSeq" id="WP_204067276.1">
    <property type="nucleotide sequence ID" value="NZ_BOOJ01000051.1"/>
</dbReference>
<evidence type="ECO:0000259" key="8">
    <source>
        <dbReference type="PROSITE" id="PS50850"/>
    </source>
</evidence>